<dbReference type="EMBL" id="JARJCW010000011">
    <property type="protein sequence ID" value="KAJ7219271.1"/>
    <property type="molecule type" value="Genomic_DNA"/>
</dbReference>
<dbReference type="AlphaFoldDB" id="A0AAD6VPN7"/>
<organism evidence="2 3">
    <name type="scientific">Mycena pura</name>
    <dbReference type="NCBI Taxonomy" id="153505"/>
    <lineage>
        <taxon>Eukaryota</taxon>
        <taxon>Fungi</taxon>
        <taxon>Dikarya</taxon>
        <taxon>Basidiomycota</taxon>
        <taxon>Agaricomycotina</taxon>
        <taxon>Agaricomycetes</taxon>
        <taxon>Agaricomycetidae</taxon>
        <taxon>Agaricales</taxon>
        <taxon>Marasmiineae</taxon>
        <taxon>Mycenaceae</taxon>
        <taxon>Mycena</taxon>
    </lineage>
</organism>
<evidence type="ECO:0000313" key="2">
    <source>
        <dbReference type="EMBL" id="KAJ7219271.1"/>
    </source>
</evidence>
<feature type="compositionally biased region" description="Low complexity" evidence="1">
    <location>
        <begin position="223"/>
        <end position="240"/>
    </location>
</feature>
<proteinExistence type="predicted"/>
<evidence type="ECO:0000313" key="3">
    <source>
        <dbReference type="Proteomes" id="UP001219525"/>
    </source>
</evidence>
<feature type="region of interest" description="Disordered" evidence="1">
    <location>
        <begin position="295"/>
        <end position="316"/>
    </location>
</feature>
<gene>
    <name evidence="2" type="ORF">GGX14DRAFT_435477</name>
</gene>
<reference evidence="2" key="1">
    <citation type="submission" date="2023-03" db="EMBL/GenBank/DDBJ databases">
        <title>Massive genome expansion in bonnet fungi (Mycena s.s.) driven by repeated elements and novel gene families across ecological guilds.</title>
        <authorList>
            <consortium name="Lawrence Berkeley National Laboratory"/>
            <person name="Harder C.B."/>
            <person name="Miyauchi S."/>
            <person name="Viragh M."/>
            <person name="Kuo A."/>
            <person name="Thoen E."/>
            <person name="Andreopoulos B."/>
            <person name="Lu D."/>
            <person name="Skrede I."/>
            <person name="Drula E."/>
            <person name="Henrissat B."/>
            <person name="Morin E."/>
            <person name="Kohler A."/>
            <person name="Barry K."/>
            <person name="LaButti K."/>
            <person name="Morin E."/>
            <person name="Salamov A."/>
            <person name="Lipzen A."/>
            <person name="Mereny Z."/>
            <person name="Hegedus B."/>
            <person name="Baldrian P."/>
            <person name="Stursova M."/>
            <person name="Weitz H."/>
            <person name="Taylor A."/>
            <person name="Grigoriev I.V."/>
            <person name="Nagy L.G."/>
            <person name="Martin F."/>
            <person name="Kauserud H."/>
        </authorList>
    </citation>
    <scope>NUCLEOTIDE SEQUENCE</scope>
    <source>
        <strain evidence="2">9144</strain>
    </source>
</reference>
<feature type="compositionally biased region" description="Basic residues" evidence="1">
    <location>
        <begin position="74"/>
        <end position="92"/>
    </location>
</feature>
<comment type="caution">
    <text evidence="2">The sequence shown here is derived from an EMBL/GenBank/DDBJ whole genome shotgun (WGS) entry which is preliminary data.</text>
</comment>
<feature type="compositionally biased region" description="Acidic residues" evidence="1">
    <location>
        <begin position="98"/>
        <end position="124"/>
    </location>
</feature>
<keyword evidence="3" id="KW-1185">Reference proteome</keyword>
<accession>A0AAD6VPN7</accession>
<sequence>MPSHMIKLPTSASEDSGTPRGRRKAIKRVTPADDDASSTTSAPAPKRPRLDDSEDDGPESAGAARPARSTGSRTKTKSKAKVKPAPKTKRLKVVISDPESEEFELGEGGDESESEAPIDDDEYMSEPKSAGKRAGGRKTEAAVAKGAKGKEIMARDERKRPVDATESGGTAAAKRPRAKPTQAGEPIDVVGDAAPPSSPASRDDAAPVALKKKLPAIKKNKQPTGAGTASVSASANSTPSMPSKPLVPTLAEEDNKLPLPVVVARKPATGPVSTDLDLSNPTMYAELFKTGAGSTVSGFTRRDKEEERRKELSKMRDEARAKRIGDAAPAFDLQAQTDKISRFEEKLRLSRSPAVYPNHLAGALRLLDQSKNRFSSNDLEDGEM</sequence>
<evidence type="ECO:0000256" key="1">
    <source>
        <dbReference type="SAM" id="MobiDB-lite"/>
    </source>
</evidence>
<feature type="region of interest" description="Disordered" evidence="1">
    <location>
        <begin position="1"/>
        <end position="248"/>
    </location>
</feature>
<feature type="compositionally biased region" description="Basic and acidic residues" evidence="1">
    <location>
        <begin position="148"/>
        <end position="163"/>
    </location>
</feature>
<dbReference type="Proteomes" id="UP001219525">
    <property type="component" value="Unassembled WGS sequence"/>
</dbReference>
<feature type="compositionally biased region" description="Basic and acidic residues" evidence="1">
    <location>
        <begin position="300"/>
        <end position="316"/>
    </location>
</feature>
<name>A0AAD6VPN7_9AGAR</name>
<feature type="compositionally biased region" description="Basic residues" evidence="1">
    <location>
        <begin position="210"/>
        <end position="221"/>
    </location>
</feature>
<protein>
    <submittedName>
        <fullName evidence="2">Uncharacterized protein</fullName>
    </submittedName>
</protein>